<keyword evidence="2" id="KW-0548">Nucleotidyltransferase</keyword>
<dbReference type="SMART" id="SM00267">
    <property type="entry name" value="GGDEF"/>
    <property type="match status" value="1"/>
</dbReference>
<organism evidence="2 3">
    <name type="scientific">Actinomycetospora atypica</name>
    <dbReference type="NCBI Taxonomy" id="1290095"/>
    <lineage>
        <taxon>Bacteria</taxon>
        <taxon>Bacillati</taxon>
        <taxon>Actinomycetota</taxon>
        <taxon>Actinomycetes</taxon>
        <taxon>Pseudonocardiales</taxon>
        <taxon>Pseudonocardiaceae</taxon>
        <taxon>Actinomycetospora</taxon>
    </lineage>
</organism>
<dbReference type="Pfam" id="PF00990">
    <property type="entry name" value="GGDEF"/>
    <property type="match status" value="1"/>
</dbReference>
<keyword evidence="3" id="KW-1185">Reference proteome</keyword>
<dbReference type="Proteomes" id="UP001595947">
    <property type="component" value="Unassembled WGS sequence"/>
</dbReference>
<evidence type="ECO:0000313" key="2">
    <source>
        <dbReference type="EMBL" id="MFC5062441.1"/>
    </source>
</evidence>
<accession>A0ABV9YPE8</accession>
<evidence type="ECO:0000313" key="3">
    <source>
        <dbReference type="Proteomes" id="UP001595947"/>
    </source>
</evidence>
<dbReference type="PANTHER" id="PTHR45138:SF9">
    <property type="entry name" value="DIGUANYLATE CYCLASE DGCM-RELATED"/>
    <property type="match status" value="1"/>
</dbReference>
<dbReference type="SUPFAM" id="SSF55781">
    <property type="entry name" value="GAF domain-like"/>
    <property type="match status" value="1"/>
</dbReference>
<dbReference type="EMBL" id="JBHSIV010000008">
    <property type="protein sequence ID" value="MFC5062441.1"/>
    <property type="molecule type" value="Genomic_DNA"/>
</dbReference>
<name>A0ABV9YPE8_9PSEU</name>
<dbReference type="InterPro" id="IPR043128">
    <property type="entry name" value="Rev_trsase/Diguanyl_cyclase"/>
</dbReference>
<dbReference type="NCBIfam" id="TIGR00254">
    <property type="entry name" value="GGDEF"/>
    <property type="match status" value="1"/>
</dbReference>
<dbReference type="InterPro" id="IPR029787">
    <property type="entry name" value="Nucleotide_cyclase"/>
</dbReference>
<evidence type="ECO:0000259" key="1">
    <source>
        <dbReference type="PROSITE" id="PS50887"/>
    </source>
</evidence>
<dbReference type="GO" id="GO:0052621">
    <property type="term" value="F:diguanylate cyclase activity"/>
    <property type="evidence" value="ECO:0007669"/>
    <property type="project" value="UniProtKB-EC"/>
</dbReference>
<dbReference type="CDD" id="cd01949">
    <property type="entry name" value="GGDEF"/>
    <property type="match status" value="1"/>
</dbReference>
<dbReference type="EC" id="2.7.7.65" evidence="2"/>
<dbReference type="Gene3D" id="3.30.70.270">
    <property type="match status" value="1"/>
</dbReference>
<dbReference type="RefSeq" id="WP_378035794.1">
    <property type="nucleotide sequence ID" value="NZ_JBHSIV010000008.1"/>
</dbReference>
<proteinExistence type="predicted"/>
<dbReference type="InterPro" id="IPR000160">
    <property type="entry name" value="GGDEF_dom"/>
</dbReference>
<dbReference type="PANTHER" id="PTHR45138">
    <property type="entry name" value="REGULATORY COMPONENTS OF SENSORY TRANSDUCTION SYSTEM"/>
    <property type="match status" value="1"/>
</dbReference>
<reference evidence="3" key="1">
    <citation type="journal article" date="2019" name="Int. J. Syst. Evol. Microbiol.">
        <title>The Global Catalogue of Microorganisms (GCM) 10K type strain sequencing project: providing services to taxonomists for standard genome sequencing and annotation.</title>
        <authorList>
            <consortium name="The Broad Institute Genomics Platform"/>
            <consortium name="The Broad Institute Genome Sequencing Center for Infectious Disease"/>
            <person name="Wu L."/>
            <person name="Ma J."/>
        </authorList>
    </citation>
    <scope>NUCLEOTIDE SEQUENCE [LARGE SCALE GENOMIC DNA]</scope>
    <source>
        <strain evidence="3">CGMCC 4.7093</strain>
    </source>
</reference>
<protein>
    <submittedName>
        <fullName evidence="2">Diguanylate cyclase</fullName>
        <ecNumber evidence="2">2.7.7.65</ecNumber>
    </submittedName>
</protein>
<keyword evidence="2" id="KW-0808">Transferase</keyword>
<dbReference type="PROSITE" id="PS50887">
    <property type="entry name" value="GGDEF"/>
    <property type="match status" value="1"/>
</dbReference>
<gene>
    <name evidence="2" type="ORF">ACFPBZ_09510</name>
</gene>
<comment type="caution">
    <text evidence="2">The sequence shown here is derived from an EMBL/GenBank/DDBJ whole genome shotgun (WGS) entry which is preliminary data.</text>
</comment>
<dbReference type="SUPFAM" id="SSF55073">
    <property type="entry name" value="Nucleotide cyclase"/>
    <property type="match status" value="1"/>
</dbReference>
<dbReference type="InterPro" id="IPR050469">
    <property type="entry name" value="Diguanylate_Cyclase"/>
</dbReference>
<sequence length="364" mass="38369">MTCAPTGRAVAVAVVGGTSTGDDEETSVQVGMRLPKAFDEACRMVVDYLAGSVPMGAWAVSRVTGNRQTMLVTADSAYGIAPGLQIAWSSSLCRTMALGTTPRVVADTGLVEGLTAAVDDHAAQDVRIGAYVGTPVVNRDGTLFGTVLGLNPDPLPESFLRHEALLDLLSSLLSSVLAADGAAVETARELERAMTEAETDALTGLLNRRGWERWLVREEDRFRRFGDPASVVMFDLDGLKHLNDTEGHDAGDRHLRTTGSVLHRMLRAGDPVARLGGDEFGLVAPVGPDDAERLADRLQAALLDAGVSCSVGVAPFRVDAGFAVACAEADAAMYENKRARRVVRGSPAVVHGVADPVVEVTPGR</sequence>
<feature type="domain" description="GGDEF" evidence="1">
    <location>
        <begin position="227"/>
        <end position="352"/>
    </location>
</feature>